<evidence type="ECO:0000313" key="7">
    <source>
        <dbReference type="EMBL" id="RZF39191.1"/>
    </source>
</evidence>
<dbReference type="InterPro" id="IPR013083">
    <property type="entry name" value="Znf_RING/FYVE/PHD"/>
</dbReference>
<dbReference type="InterPro" id="IPR019786">
    <property type="entry name" value="Zinc_finger_PHD-type_CS"/>
</dbReference>
<dbReference type="Proteomes" id="UP000291343">
    <property type="component" value="Unassembled WGS sequence"/>
</dbReference>
<feature type="coiled-coil region" evidence="5">
    <location>
        <begin position="67"/>
        <end position="129"/>
    </location>
</feature>
<keyword evidence="1" id="KW-0479">Metal-binding</keyword>
<feature type="domain" description="PHD-type" evidence="6">
    <location>
        <begin position="7"/>
        <end position="64"/>
    </location>
</feature>
<dbReference type="SMR" id="A0A482X1W3"/>
<name>A0A482X1W3_LAOST</name>
<organism evidence="7 8">
    <name type="scientific">Laodelphax striatellus</name>
    <name type="common">Small brown planthopper</name>
    <name type="synonym">Delphax striatella</name>
    <dbReference type="NCBI Taxonomy" id="195883"/>
    <lineage>
        <taxon>Eukaryota</taxon>
        <taxon>Metazoa</taxon>
        <taxon>Ecdysozoa</taxon>
        <taxon>Arthropoda</taxon>
        <taxon>Hexapoda</taxon>
        <taxon>Insecta</taxon>
        <taxon>Pterygota</taxon>
        <taxon>Neoptera</taxon>
        <taxon>Paraneoptera</taxon>
        <taxon>Hemiptera</taxon>
        <taxon>Auchenorrhyncha</taxon>
        <taxon>Fulgoroidea</taxon>
        <taxon>Delphacidae</taxon>
        <taxon>Criomorphinae</taxon>
        <taxon>Laodelphax</taxon>
    </lineage>
</organism>
<evidence type="ECO:0000313" key="8">
    <source>
        <dbReference type="Proteomes" id="UP000291343"/>
    </source>
</evidence>
<dbReference type="InterPro" id="IPR019787">
    <property type="entry name" value="Znf_PHD-finger"/>
</dbReference>
<dbReference type="Gene3D" id="3.30.40.10">
    <property type="entry name" value="Zinc/RING finger domain, C3HC4 (zinc finger)"/>
    <property type="match status" value="1"/>
</dbReference>
<dbReference type="InterPro" id="IPR011011">
    <property type="entry name" value="Znf_FYVE_PHD"/>
</dbReference>
<dbReference type="SUPFAM" id="SSF57903">
    <property type="entry name" value="FYVE/PHD zinc finger"/>
    <property type="match status" value="1"/>
</dbReference>
<keyword evidence="3" id="KW-0862">Zinc</keyword>
<accession>A0A482X1W3</accession>
<dbReference type="InParanoid" id="A0A482X1W3"/>
<dbReference type="PROSITE" id="PS01359">
    <property type="entry name" value="ZF_PHD_1"/>
    <property type="match status" value="1"/>
</dbReference>
<evidence type="ECO:0000256" key="2">
    <source>
        <dbReference type="ARBA" id="ARBA00022771"/>
    </source>
</evidence>
<evidence type="ECO:0000256" key="1">
    <source>
        <dbReference type="ARBA" id="ARBA00022723"/>
    </source>
</evidence>
<evidence type="ECO:0000259" key="6">
    <source>
        <dbReference type="PROSITE" id="PS50016"/>
    </source>
</evidence>
<reference evidence="7 8" key="1">
    <citation type="journal article" date="2017" name="Gigascience">
        <title>Genome sequence of the small brown planthopper, Laodelphax striatellus.</title>
        <authorList>
            <person name="Zhu J."/>
            <person name="Jiang F."/>
            <person name="Wang X."/>
            <person name="Yang P."/>
            <person name="Bao Y."/>
            <person name="Zhao W."/>
            <person name="Wang W."/>
            <person name="Lu H."/>
            <person name="Wang Q."/>
            <person name="Cui N."/>
            <person name="Li J."/>
            <person name="Chen X."/>
            <person name="Luo L."/>
            <person name="Yu J."/>
            <person name="Kang L."/>
            <person name="Cui F."/>
        </authorList>
    </citation>
    <scope>NUCLEOTIDE SEQUENCE [LARGE SCALE GENOMIC DNA]</scope>
    <source>
        <strain evidence="7">Lst14</strain>
    </source>
</reference>
<dbReference type="SMART" id="SM00249">
    <property type="entry name" value="PHD"/>
    <property type="match status" value="1"/>
</dbReference>
<evidence type="ECO:0000256" key="4">
    <source>
        <dbReference type="PROSITE-ProRule" id="PRU00146"/>
    </source>
</evidence>
<comment type="caution">
    <text evidence="7">The sequence shown here is derived from an EMBL/GenBank/DDBJ whole genome shotgun (WGS) entry which is preliminary data.</text>
</comment>
<dbReference type="GO" id="GO:0008270">
    <property type="term" value="F:zinc ion binding"/>
    <property type="evidence" value="ECO:0007669"/>
    <property type="project" value="UniProtKB-KW"/>
</dbReference>
<evidence type="ECO:0000256" key="5">
    <source>
        <dbReference type="SAM" id="Coils"/>
    </source>
</evidence>
<evidence type="ECO:0000256" key="3">
    <source>
        <dbReference type="ARBA" id="ARBA00022833"/>
    </source>
</evidence>
<feature type="non-terminal residue" evidence="7">
    <location>
        <position position="178"/>
    </location>
</feature>
<protein>
    <recommendedName>
        <fullName evidence="6">PHD-type domain-containing protein</fullName>
    </recommendedName>
</protein>
<sequence length="178" mass="20927">MKRKLKNSKCGTCRQLIAGNCLAVFCEHTCKNWYHIECAVINEIEYQRLSICDEKWYCEKCELHISNSKLRKEVDNLNKTVQYMQSEIKEFKQAYDELSEQNKNLSEVCLRKEEEMNEMQTELDVLKSEKMTNSSRRNNSICYNRMSPQQLNKSSSLSPLSTNNRFACLEEHAEDNDS</sequence>
<dbReference type="PROSITE" id="PS50016">
    <property type="entry name" value="ZF_PHD_2"/>
    <property type="match status" value="1"/>
</dbReference>
<keyword evidence="8" id="KW-1185">Reference proteome</keyword>
<dbReference type="AlphaFoldDB" id="A0A482X1W3"/>
<dbReference type="InterPro" id="IPR001965">
    <property type="entry name" value="Znf_PHD"/>
</dbReference>
<dbReference type="EMBL" id="QKKF02020468">
    <property type="protein sequence ID" value="RZF39191.1"/>
    <property type="molecule type" value="Genomic_DNA"/>
</dbReference>
<gene>
    <name evidence="7" type="ORF">LSTR_LSTR017217</name>
</gene>
<proteinExistence type="predicted"/>
<keyword evidence="5" id="KW-0175">Coiled coil</keyword>
<keyword evidence="2 4" id="KW-0863">Zinc-finger</keyword>